<evidence type="ECO:0000256" key="7">
    <source>
        <dbReference type="ARBA" id="ARBA00022741"/>
    </source>
</evidence>
<dbReference type="InterPro" id="IPR015803">
    <property type="entry name" value="Cys-tRNA-ligase"/>
</dbReference>
<feature type="domain" description="Cysteinyl-tRNA synthetase class Ia DALR" evidence="13">
    <location>
        <begin position="380"/>
        <end position="443"/>
    </location>
</feature>
<feature type="binding site" evidence="12">
    <location>
        <position position="230"/>
    </location>
    <ligand>
        <name>Zn(2+)</name>
        <dbReference type="ChEBI" id="CHEBI:29105"/>
    </ligand>
</feature>
<dbReference type="SMART" id="SM00840">
    <property type="entry name" value="DALR_2"/>
    <property type="match status" value="1"/>
</dbReference>
<evidence type="ECO:0000256" key="9">
    <source>
        <dbReference type="ARBA" id="ARBA00022840"/>
    </source>
</evidence>
<dbReference type="Gene3D" id="1.20.120.1910">
    <property type="entry name" value="Cysteine-tRNA ligase, C-terminal anti-codon recognition domain"/>
    <property type="match status" value="1"/>
</dbReference>
<proteinExistence type="inferred from homology"/>
<comment type="similarity">
    <text evidence="2 12">Belongs to the class-I aminoacyl-tRNA synthetase family.</text>
</comment>
<keyword evidence="4 12" id="KW-0963">Cytoplasm</keyword>
<evidence type="ECO:0000256" key="5">
    <source>
        <dbReference type="ARBA" id="ARBA00022598"/>
    </source>
</evidence>
<feature type="binding site" evidence="12">
    <location>
        <position position="34"/>
    </location>
    <ligand>
        <name>Zn(2+)</name>
        <dbReference type="ChEBI" id="CHEBI:29105"/>
    </ligand>
</feature>
<comment type="caution">
    <text evidence="14">The sequence shown here is derived from an EMBL/GenBank/DDBJ whole genome shotgun (WGS) entry which is preliminary data.</text>
</comment>
<evidence type="ECO:0000256" key="8">
    <source>
        <dbReference type="ARBA" id="ARBA00022833"/>
    </source>
</evidence>
<evidence type="ECO:0000256" key="11">
    <source>
        <dbReference type="ARBA" id="ARBA00023146"/>
    </source>
</evidence>
<sequence length="499" mass="56407">MEFVASKIYVRNTLTGKKELFTPVVKGKVGMYVCGPTVYGEPHLGHARSAITFDVVYRYFTYLGYKVRYIRNITDVGHLEDELSGEGEDKIAKKARLEQLEPMEVAQRYTNLYRDMMATLNVLPPSIEPVASGHITEQIEVIKHIISNGMAYEIGGSVYLDVKAYAQKYHYGELSGRVLEELLSGSRSLEGQEDKKHPADFALWKKAQATHIMRWPSPWGMGFPGWHIECTAMSNKYLGLPFDIHGGGMDLKFPHHEAEIAQSYAAFGCSPVNYWMHNNMMTLEGQKMAKSKGNFISLSQMFNGEHPLLHKAYNPMTVRFLMLQAHYGSPIDFSNEALKSAEVACSKLLKGLEFINNLQNDKTGQIDNALSKQILETCQSCFDKMNDDFNTAETIACLFELLSMAHKLEQTGSNISAEVLRKLKNTYKGFLSDVLGILPEVSSESRILPEVLDILSELRQEARAKKNFALSDYIRERLTALGIRINDSKEKTTYEFNRM</sequence>
<organism evidence="14 15">
    <name type="scientific">Agaribacillus aureus</name>
    <dbReference type="NCBI Taxonomy" id="3051825"/>
    <lineage>
        <taxon>Bacteria</taxon>
        <taxon>Pseudomonadati</taxon>
        <taxon>Bacteroidota</taxon>
        <taxon>Cytophagia</taxon>
        <taxon>Cytophagales</taxon>
        <taxon>Splendidivirgaceae</taxon>
        <taxon>Agaribacillus</taxon>
    </lineage>
</organism>
<dbReference type="SUPFAM" id="SSF52374">
    <property type="entry name" value="Nucleotidylyl transferase"/>
    <property type="match status" value="1"/>
</dbReference>
<accession>A0ABT8L8S6</accession>
<evidence type="ECO:0000313" key="15">
    <source>
        <dbReference type="Proteomes" id="UP001172083"/>
    </source>
</evidence>
<dbReference type="CDD" id="cd00672">
    <property type="entry name" value="CysRS_core"/>
    <property type="match status" value="1"/>
</dbReference>
<feature type="binding site" evidence="12">
    <location>
        <position position="255"/>
    </location>
    <ligand>
        <name>Zn(2+)</name>
        <dbReference type="ChEBI" id="CHEBI:29105"/>
    </ligand>
</feature>
<keyword evidence="7 12" id="KW-0547">Nucleotide-binding</keyword>
<dbReference type="PANTHER" id="PTHR10890:SF3">
    <property type="entry name" value="CYSTEINE--TRNA LIGASE, CYTOPLASMIC"/>
    <property type="match status" value="1"/>
</dbReference>
<dbReference type="InterPro" id="IPR024909">
    <property type="entry name" value="Cys-tRNA/MSH_ligase"/>
</dbReference>
<evidence type="ECO:0000256" key="10">
    <source>
        <dbReference type="ARBA" id="ARBA00022917"/>
    </source>
</evidence>
<reference evidence="14" key="1">
    <citation type="submission" date="2023-06" db="EMBL/GenBank/DDBJ databases">
        <title>Genomic of Agaribacillus aureum.</title>
        <authorList>
            <person name="Wang G."/>
        </authorList>
    </citation>
    <scope>NUCLEOTIDE SEQUENCE</scope>
    <source>
        <strain evidence="14">BMA12</strain>
    </source>
</reference>
<evidence type="ECO:0000256" key="6">
    <source>
        <dbReference type="ARBA" id="ARBA00022723"/>
    </source>
</evidence>
<comment type="catalytic activity">
    <reaction evidence="12">
        <text>tRNA(Cys) + L-cysteine + ATP = L-cysteinyl-tRNA(Cys) + AMP + diphosphate</text>
        <dbReference type="Rhea" id="RHEA:17773"/>
        <dbReference type="Rhea" id="RHEA-COMP:9661"/>
        <dbReference type="Rhea" id="RHEA-COMP:9679"/>
        <dbReference type="ChEBI" id="CHEBI:30616"/>
        <dbReference type="ChEBI" id="CHEBI:33019"/>
        <dbReference type="ChEBI" id="CHEBI:35235"/>
        <dbReference type="ChEBI" id="CHEBI:78442"/>
        <dbReference type="ChEBI" id="CHEBI:78517"/>
        <dbReference type="ChEBI" id="CHEBI:456215"/>
        <dbReference type="EC" id="6.1.1.16"/>
    </reaction>
</comment>
<dbReference type="RefSeq" id="WP_346758113.1">
    <property type="nucleotide sequence ID" value="NZ_JAUJEB010000001.1"/>
</dbReference>
<dbReference type="PRINTS" id="PR00983">
    <property type="entry name" value="TRNASYNTHCYS"/>
</dbReference>
<dbReference type="Gene3D" id="3.40.50.620">
    <property type="entry name" value="HUPs"/>
    <property type="match status" value="1"/>
</dbReference>
<feature type="binding site" evidence="12">
    <location>
        <position position="259"/>
    </location>
    <ligand>
        <name>Zn(2+)</name>
        <dbReference type="ChEBI" id="CHEBI:29105"/>
    </ligand>
</feature>
<dbReference type="InterPro" id="IPR014729">
    <property type="entry name" value="Rossmann-like_a/b/a_fold"/>
</dbReference>
<dbReference type="SUPFAM" id="SSF47323">
    <property type="entry name" value="Anticodon-binding domain of a subclass of class I aminoacyl-tRNA synthetases"/>
    <property type="match status" value="1"/>
</dbReference>
<dbReference type="InterPro" id="IPR009080">
    <property type="entry name" value="tRNAsynth_Ia_anticodon-bd"/>
</dbReference>
<feature type="binding site" evidence="12">
    <location>
        <position position="290"/>
    </location>
    <ligand>
        <name>ATP</name>
        <dbReference type="ChEBI" id="CHEBI:30616"/>
    </ligand>
</feature>
<gene>
    <name evidence="12 14" type="primary">cysS</name>
    <name evidence="14" type="ORF">QQ020_12095</name>
</gene>
<evidence type="ECO:0000256" key="3">
    <source>
        <dbReference type="ARBA" id="ARBA00011245"/>
    </source>
</evidence>
<dbReference type="GO" id="GO:0004817">
    <property type="term" value="F:cysteine-tRNA ligase activity"/>
    <property type="evidence" value="ECO:0007669"/>
    <property type="project" value="UniProtKB-EC"/>
</dbReference>
<keyword evidence="15" id="KW-1185">Reference proteome</keyword>
<keyword evidence="6 12" id="KW-0479">Metal-binding</keyword>
<evidence type="ECO:0000256" key="12">
    <source>
        <dbReference type="HAMAP-Rule" id="MF_00041"/>
    </source>
</evidence>
<comment type="cofactor">
    <cofactor evidence="12">
        <name>Zn(2+)</name>
        <dbReference type="ChEBI" id="CHEBI:29105"/>
    </cofactor>
    <text evidence="12">Binds 1 zinc ion per subunit.</text>
</comment>
<name>A0ABT8L8S6_9BACT</name>
<dbReference type="PANTHER" id="PTHR10890">
    <property type="entry name" value="CYSTEINYL-TRNA SYNTHETASE"/>
    <property type="match status" value="1"/>
</dbReference>
<evidence type="ECO:0000259" key="13">
    <source>
        <dbReference type="SMART" id="SM00840"/>
    </source>
</evidence>
<evidence type="ECO:0000256" key="2">
    <source>
        <dbReference type="ARBA" id="ARBA00005594"/>
    </source>
</evidence>
<keyword evidence="10 12" id="KW-0648">Protein biosynthesis</keyword>
<evidence type="ECO:0000256" key="4">
    <source>
        <dbReference type="ARBA" id="ARBA00022490"/>
    </source>
</evidence>
<protein>
    <recommendedName>
        <fullName evidence="12">Cysteine--tRNA ligase</fullName>
        <ecNumber evidence="12">6.1.1.16</ecNumber>
    </recommendedName>
    <alternativeName>
        <fullName evidence="12">Cysteinyl-tRNA synthetase</fullName>
        <shortName evidence="12">CysRS</shortName>
    </alternativeName>
</protein>
<comment type="subcellular location">
    <subcellularLocation>
        <location evidence="1 12">Cytoplasm</location>
    </subcellularLocation>
</comment>
<keyword evidence="9 12" id="KW-0067">ATP-binding</keyword>
<dbReference type="Proteomes" id="UP001172083">
    <property type="component" value="Unassembled WGS sequence"/>
</dbReference>
<keyword evidence="8 12" id="KW-0862">Zinc</keyword>
<dbReference type="HAMAP" id="MF_00041">
    <property type="entry name" value="Cys_tRNA_synth"/>
    <property type="match status" value="1"/>
</dbReference>
<evidence type="ECO:0000256" key="1">
    <source>
        <dbReference type="ARBA" id="ARBA00004496"/>
    </source>
</evidence>
<keyword evidence="5 12" id="KW-0436">Ligase</keyword>
<feature type="short sequence motif" description="'HIGH' region" evidence="12">
    <location>
        <begin position="36"/>
        <end position="46"/>
    </location>
</feature>
<evidence type="ECO:0000313" key="14">
    <source>
        <dbReference type="EMBL" id="MDN5212796.1"/>
    </source>
</evidence>
<keyword evidence="11 12" id="KW-0030">Aminoacyl-tRNA synthetase</keyword>
<comment type="subunit">
    <text evidence="3 12">Monomer.</text>
</comment>
<dbReference type="EC" id="6.1.1.16" evidence="12"/>
<feature type="short sequence motif" description="'KMSKS' region" evidence="12">
    <location>
        <begin position="287"/>
        <end position="291"/>
    </location>
</feature>
<dbReference type="NCBIfam" id="TIGR00435">
    <property type="entry name" value="cysS"/>
    <property type="match status" value="1"/>
</dbReference>
<dbReference type="Pfam" id="PF01406">
    <property type="entry name" value="tRNA-synt_1e"/>
    <property type="match status" value="1"/>
</dbReference>
<dbReference type="Pfam" id="PF09190">
    <property type="entry name" value="DALR_2"/>
    <property type="match status" value="1"/>
</dbReference>
<dbReference type="InterPro" id="IPR032678">
    <property type="entry name" value="tRNA-synt_1_cat_dom"/>
</dbReference>
<dbReference type="EMBL" id="JAUJEB010000001">
    <property type="protein sequence ID" value="MDN5212796.1"/>
    <property type="molecule type" value="Genomic_DNA"/>
</dbReference>
<dbReference type="InterPro" id="IPR015273">
    <property type="entry name" value="Cys-tRNA-synt_Ia_DALR"/>
</dbReference>